<keyword evidence="7" id="KW-1185">Reference proteome</keyword>
<dbReference type="InterPro" id="IPR003593">
    <property type="entry name" value="AAA+_ATPase"/>
</dbReference>
<dbReference type="GO" id="GO:0005524">
    <property type="term" value="F:ATP binding"/>
    <property type="evidence" value="ECO:0007669"/>
    <property type="project" value="UniProtKB-KW"/>
</dbReference>
<reference evidence="6 7" key="1">
    <citation type="submission" date="2020-08" db="EMBL/GenBank/DDBJ databases">
        <title>Genomic Encyclopedia of Type Strains, Phase IV (KMG-IV): sequencing the most valuable type-strain genomes for metagenomic binning, comparative biology and taxonomic classification.</title>
        <authorList>
            <person name="Goeker M."/>
        </authorList>
    </citation>
    <scope>NUCLEOTIDE SEQUENCE [LARGE SCALE GENOMIC DNA]</scope>
    <source>
        <strain evidence="6 7">DSM 23240</strain>
    </source>
</reference>
<evidence type="ECO:0000313" key="6">
    <source>
        <dbReference type="EMBL" id="MBB5201146.1"/>
    </source>
</evidence>
<proteinExistence type="predicted"/>
<dbReference type="PANTHER" id="PTHR45772">
    <property type="entry name" value="CONSERVED COMPONENT OF ABC TRANSPORTER FOR NATURAL AMINO ACIDS-RELATED"/>
    <property type="match status" value="1"/>
</dbReference>
<dbReference type="InterPro" id="IPR051120">
    <property type="entry name" value="ABC_AA/LPS_Transport"/>
</dbReference>
<organism evidence="6 7">
    <name type="scientific">Glaciimonas immobilis</name>
    <dbReference type="NCBI Taxonomy" id="728004"/>
    <lineage>
        <taxon>Bacteria</taxon>
        <taxon>Pseudomonadati</taxon>
        <taxon>Pseudomonadota</taxon>
        <taxon>Betaproteobacteria</taxon>
        <taxon>Burkholderiales</taxon>
        <taxon>Oxalobacteraceae</taxon>
        <taxon>Glaciimonas</taxon>
    </lineage>
</organism>
<evidence type="ECO:0000256" key="2">
    <source>
        <dbReference type="ARBA" id="ARBA00022475"/>
    </source>
</evidence>
<dbReference type="FunFam" id="3.40.50.300:FF:000421">
    <property type="entry name" value="Branched-chain amino acid ABC transporter ATP-binding protein"/>
    <property type="match status" value="1"/>
</dbReference>
<dbReference type="Pfam" id="PF12399">
    <property type="entry name" value="BCA_ABC_TP_C"/>
    <property type="match status" value="1"/>
</dbReference>
<dbReference type="InterPro" id="IPR027417">
    <property type="entry name" value="P-loop_NTPase"/>
</dbReference>
<dbReference type="PROSITE" id="PS50893">
    <property type="entry name" value="ABC_TRANSPORTER_2"/>
    <property type="match status" value="1"/>
</dbReference>
<sequence length="254" mass="27276">MSAVLLNIESLQMRFQGLSALDNVSFTAHAGEITSLIGPNGAGKTTLFNCVTGMYRPTAGRVDFDGADITGKAAHEVSRHGVARTFQNLALFGGLTVMDNLLVGAYRQGSSGLLQGAVRSGKARAEQRNALVAATEVLEFLGMPDIADVLPGELPYGRQKQVEFARALMQKARLVLLDEPMAGMSSAEKSAMTELILRVRDEFGVSFLIVEHDIPVIMDISDKIVVLDFGRKIAQGTPREVQADPVVIKAYLGT</sequence>
<dbReference type="InterPro" id="IPR032823">
    <property type="entry name" value="BCA_ABC_TP_C"/>
</dbReference>
<evidence type="ECO:0000259" key="5">
    <source>
        <dbReference type="PROSITE" id="PS50893"/>
    </source>
</evidence>
<keyword evidence="2" id="KW-1003">Cell membrane</keyword>
<dbReference type="EMBL" id="JACHHQ010000006">
    <property type="protein sequence ID" value="MBB5201146.1"/>
    <property type="molecule type" value="Genomic_DNA"/>
</dbReference>
<dbReference type="AlphaFoldDB" id="A0A840RW97"/>
<dbReference type="CDD" id="cd03219">
    <property type="entry name" value="ABC_Mj1267_LivG_branched"/>
    <property type="match status" value="1"/>
</dbReference>
<keyword evidence="1" id="KW-0813">Transport</keyword>
<dbReference type="GO" id="GO:0005886">
    <property type="term" value="C:plasma membrane"/>
    <property type="evidence" value="ECO:0007669"/>
    <property type="project" value="TreeGrafter"/>
</dbReference>
<keyword evidence="2" id="KW-0472">Membrane</keyword>
<feature type="domain" description="ABC transporter" evidence="5">
    <location>
        <begin position="6"/>
        <end position="254"/>
    </location>
</feature>
<dbReference type="Pfam" id="PF00005">
    <property type="entry name" value="ABC_tran"/>
    <property type="match status" value="1"/>
</dbReference>
<dbReference type="SUPFAM" id="SSF52540">
    <property type="entry name" value="P-loop containing nucleoside triphosphate hydrolases"/>
    <property type="match status" value="1"/>
</dbReference>
<dbReference type="GO" id="GO:0016887">
    <property type="term" value="F:ATP hydrolysis activity"/>
    <property type="evidence" value="ECO:0007669"/>
    <property type="project" value="InterPro"/>
</dbReference>
<evidence type="ECO:0000256" key="1">
    <source>
        <dbReference type="ARBA" id="ARBA00022448"/>
    </source>
</evidence>
<dbReference type="Gene3D" id="3.40.50.300">
    <property type="entry name" value="P-loop containing nucleotide triphosphate hydrolases"/>
    <property type="match status" value="1"/>
</dbReference>
<evidence type="ECO:0000313" key="7">
    <source>
        <dbReference type="Proteomes" id="UP000571084"/>
    </source>
</evidence>
<evidence type="ECO:0000256" key="4">
    <source>
        <dbReference type="ARBA" id="ARBA00022840"/>
    </source>
</evidence>
<dbReference type="Proteomes" id="UP000571084">
    <property type="component" value="Unassembled WGS sequence"/>
</dbReference>
<evidence type="ECO:0000256" key="3">
    <source>
        <dbReference type="ARBA" id="ARBA00022741"/>
    </source>
</evidence>
<dbReference type="RefSeq" id="WP_168056724.1">
    <property type="nucleotide sequence ID" value="NZ_JAAOZT010000012.1"/>
</dbReference>
<protein>
    <submittedName>
        <fullName evidence="6">Branched-chain amino acid transport system ATP-binding protein</fullName>
    </submittedName>
</protein>
<dbReference type="InterPro" id="IPR003439">
    <property type="entry name" value="ABC_transporter-like_ATP-bd"/>
</dbReference>
<gene>
    <name evidence="6" type="ORF">HNR39_002995</name>
</gene>
<comment type="caution">
    <text evidence="6">The sequence shown here is derived from an EMBL/GenBank/DDBJ whole genome shotgun (WGS) entry which is preliminary data.</text>
</comment>
<name>A0A840RW97_9BURK</name>
<accession>A0A840RW97</accession>
<dbReference type="PANTHER" id="PTHR45772:SF9">
    <property type="entry name" value="CONSERVED COMPONENT OF ABC TRANSPORTER FOR NATURAL AMINO ACIDS"/>
    <property type="match status" value="1"/>
</dbReference>
<dbReference type="SMART" id="SM00382">
    <property type="entry name" value="AAA"/>
    <property type="match status" value="1"/>
</dbReference>
<keyword evidence="4 6" id="KW-0067">ATP-binding</keyword>
<keyword evidence="3" id="KW-0547">Nucleotide-binding</keyword>